<dbReference type="Proteomes" id="UP001060039">
    <property type="component" value="Chromosome"/>
</dbReference>
<evidence type="ECO:0000313" key="2">
    <source>
        <dbReference type="Proteomes" id="UP001060039"/>
    </source>
</evidence>
<dbReference type="RefSeq" id="WP_255159669.1">
    <property type="nucleotide sequence ID" value="NZ_CP101497.1"/>
</dbReference>
<sequence>MVAREPHRLLSAVLSVRNGRLTELDCVSQGRLAFFPPGLAEISGWVMTAEPVASTREP</sequence>
<dbReference type="EMBL" id="CP101497">
    <property type="protein sequence ID" value="UTT62523.1"/>
    <property type="molecule type" value="Genomic_DNA"/>
</dbReference>
<gene>
    <name evidence="1" type="ORF">NNL39_12870</name>
</gene>
<protein>
    <submittedName>
        <fullName evidence="1">Uncharacterized protein</fullName>
    </submittedName>
</protein>
<organism evidence="1 2">
    <name type="scientific">Microcella humidisoli</name>
    <dbReference type="NCBI Taxonomy" id="2963406"/>
    <lineage>
        <taxon>Bacteria</taxon>
        <taxon>Bacillati</taxon>
        <taxon>Actinomycetota</taxon>
        <taxon>Actinomycetes</taxon>
        <taxon>Micrococcales</taxon>
        <taxon>Microbacteriaceae</taxon>
        <taxon>Microcella</taxon>
    </lineage>
</organism>
<keyword evidence="2" id="KW-1185">Reference proteome</keyword>
<reference evidence="1" key="1">
    <citation type="submission" date="2022-07" db="EMBL/GenBank/DDBJ databases">
        <title>Taxonomic analysis of Microcella humidisoli nov. sp., isolated from riverside soil.</title>
        <authorList>
            <person name="Molina K.M."/>
            <person name="Kim S.B."/>
        </authorList>
    </citation>
    <scope>NUCLEOTIDE SEQUENCE</scope>
    <source>
        <strain evidence="1">MMS21-STM10</strain>
    </source>
</reference>
<accession>A0ABY5FWT0</accession>
<proteinExistence type="predicted"/>
<evidence type="ECO:0000313" key="1">
    <source>
        <dbReference type="EMBL" id="UTT62523.1"/>
    </source>
</evidence>
<name>A0ABY5FWT0_9MICO</name>